<dbReference type="RefSeq" id="WP_119054100.1">
    <property type="nucleotide sequence ID" value="NZ_CP032157.1"/>
</dbReference>
<gene>
    <name evidence="5" type="ORF">D3H65_31380</name>
</gene>
<evidence type="ECO:0000256" key="1">
    <source>
        <dbReference type="ARBA" id="ARBA00022729"/>
    </source>
</evidence>
<dbReference type="SUPFAM" id="SSF53474">
    <property type="entry name" value="alpha/beta-Hydrolases"/>
    <property type="match status" value="1"/>
</dbReference>
<dbReference type="InterPro" id="IPR003140">
    <property type="entry name" value="PLipase/COase/thioEstase"/>
</dbReference>
<dbReference type="PANTHER" id="PTHR43037:SF1">
    <property type="entry name" value="BLL1128 PROTEIN"/>
    <property type="match status" value="1"/>
</dbReference>
<reference evidence="5 6" key="1">
    <citation type="submission" date="2018-09" db="EMBL/GenBank/DDBJ databases">
        <title>Genome sequencing of strain 6GH32-13.</title>
        <authorList>
            <person name="Weon H.-Y."/>
            <person name="Heo J."/>
            <person name="Kwon S.-W."/>
        </authorList>
    </citation>
    <scope>NUCLEOTIDE SEQUENCE [LARGE SCALE GENOMIC DNA]</scope>
    <source>
        <strain evidence="5 6">5GH32-13</strain>
    </source>
</reference>
<name>A0A3B7MVV4_9BACT</name>
<dbReference type="Gene3D" id="3.40.50.1820">
    <property type="entry name" value="alpha/beta hydrolase"/>
    <property type="match status" value="1"/>
</dbReference>
<feature type="signal peptide" evidence="3">
    <location>
        <begin position="1"/>
        <end position="18"/>
    </location>
</feature>
<feature type="region of interest" description="Disordered" evidence="2">
    <location>
        <begin position="23"/>
        <end position="46"/>
    </location>
</feature>
<evidence type="ECO:0000313" key="6">
    <source>
        <dbReference type="Proteomes" id="UP000263900"/>
    </source>
</evidence>
<accession>A0A3B7MVV4</accession>
<dbReference type="InterPro" id="IPR050955">
    <property type="entry name" value="Plant_Biomass_Hydrol_Est"/>
</dbReference>
<proteinExistence type="predicted"/>
<organism evidence="5 6">
    <name type="scientific">Paraflavitalea soli</name>
    <dbReference type="NCBI Taxonomy" id="2315862"/>
    <lineage>
        <taxon>Bacteria</taxon>
        <taxon>Pseudomonadati</taxon>
        <taxon>Bacteroidota</taxon>
        <taxon>Chitinophagia</taxon>
        <taxon>Chitinophagales</taxon>
        <taxon>Chitinophagaceae</taxon>
        <taxon>Paraflavitalea</taxon>
    </lineage>
</organism>
<keyword evidence="6" id="KW-1185">Reference proteome</keyword>
<feature type="chain" id="PRO_5017536595" description="Phospholipase/carboxylesterase/thioesterase domain-containing protein" evidence="3">
    <location>
        <begin position="19"/>
        <end position="294"/>
    </location>
</feature>
<dbReference type="PANTHER" id="PTHR43037">
    <property type="entry name" value="UNNAMED PRODUCT-RELATED"/>
    <property type="match status" value="1"/>
</dbReference>
<dbReference type="PROSITE" id="PS51257">
    <property type="entry name" value="PROKAR_LIPOPROTEIN"/>
    <property type="match status" value="1"/>
</dbReference>
<sequence length="294" mass="32114">MKNAIKVLLVLIVPVMVATSCKKDVSENDPGKPTGGSGTKPPVENAYNNVVETKPPVQKGITINVNGNIGGYQQALPALYDSTTKRYPLLVFIHGIGELGDGSTQLYNAANVGVARLIKDKKFPPNFVVNSKNFSFIVISPQIKKWDYTTVAKDVNDMITFAINKYRIDTTRIYVSGLSMGGGYTWDYAGTYASRIAAIAPICGASGPNDSKVKTIANAKLPVWAFHNDDDGTVASSNSKNWVSKINALNPPTKARLTLWPTGGHDAWTKATSPAYKENNMNMYEWMLQYTRIK</sequence>
<dbReference type="OrthoDB" id="9764953at2"/>
<evidence type="ECO:0000259" key="4">
    <source>
        <dbReference type="Pfam" id="PF02230"/>
    </source>
</evidence>
<dbReference type="KEGG" id="pseg:D3H65_31380"/>
<feature type="domain" description="Phospholipase/carboxylesterase/thioesterase" evidence="4">
    <location>
        <begin position="83"/>
        <end position="270"/>
    </location>
</feature>
<protein>
    <recommendedName>
        <fullName evidence="4">Phospholipase/carboxylesterase/thioesterase domain-containing protein</fullName>
    </recommendedName>
</protein>
<evidence type="ECO:0000256" key="2">
    <source>
        <dbReference type="SAM" id="MobiDB-lite"/>
    </source>
</evidence>
<evidence type="ECO:0000256" key="3">
    <source>
        <dbReference type="SAM" id="SignalP"/>
    </source>
</evidence>
<dbReference type="EMBL" id="CP032157">
    <property type="protein sequence ID" value="AXY78228.1"/>
    <property type="molecule type" value="Genomic_DNA"/>
</dbReference>
<dbReference type="Proteomes" id="UP000263900">
    <property type="component" value="Chromosome"/>
</dbReference>
<dbReference type="AlphaFoldDB" id="A0A3B7MVV4"/>
<dbReference type="GO" id="GO:0016787">
    <property type="term" value="F:hydrolase activity"/>
    <property type="evidence" value="ECO:0007669"/>
    <property type="project" value="InterPro"/>
</dbReference>
<evidence type="ECO:0000313" key="5">
    <source>
        <dbReference type="EMBL" id="AXY78228.1"/>
    </source>
</evidence>
<dbReference type="Pfam" id="PF02230">
    <property type="entry name" value="Abhydrolase_2"/>
    <property type="match status" value="1"/>
</dbReference>
<keyword evidence="1 3" id="KW-0732">Signal</keyword>
<dbReference type="InterPro" id="IPR029058">
    <property type="entry name" value="AB_hydrolase_fold"/>
</dbReference>